<dbReference type="EMBL" id="CP033361">
    <property type="protein sequence ID" value="QKC74170.1"/>
    <property type="molecule type" value="Genomic_DNA"/>
</dbReference>
<reference evidence="2 3" key="1">
    <citation type="submission" date="2018-10" db="EMBL/GenBank/DDBJ databases">
        <authorList>
            <person name="Perry B.J."/>
            <person name="Sullivan J.T."/>
            <person name="Murphy R.J.T."/>
            <person name="Ramsay J.P."/>
            <person name="Ronson C.W."/>
        </authorList>
    </citation>
    <scope>NUCLEOTIDE SEQUENCE [LARGE SCALE GENOMIC DNA]</scope>
    <source>
        <strain evidence="2 3">NZP2014</strain>
    </source>
</reference>
<organism evidence="2 3">
    <name type="scientific">Mesorhizobium erdmanii</name>
    <dbReference type="NCBI Taxonomy" id="1777866"/>
    <lineage>
        <taxon>Bacteria</taxon>
        <taxon>Pseudomonadati</taxon>
        <taxon>Pseudomonadota</taxon>
        <taxon>Alphaproteobacteria</taxon>
        <taxon>Hyphomicrobiales</taxon>
        <taxon>Phyllobacteriaceae</taxon>
        <taxon>Mesorhizobium</taxon>
    </lineage>
</organism>
<evidence type="ECO:0000259" key="1">
    <source>
        <dbReference type="SMART" id="SM00901"/>
    </source>
</evidence>
<dbReference type="KEGG" id="merd:EB233_00410"/>
<dbReference type="Pfam" id="PF08867">
    <property type="entry name" value="FRG"/>
    <property type="match status" value="1"/>
</dbReference>
<name>A0A6M7UD30_9HYPH</name>
<keyword evidence="3" id="KW-1185">Reference proteome</keyword>
<gene>
    <name evidence="2" type="ORF">EB233_00410</name>
</gene>
<accession>A0A6M7UD30</accession>
<sequence length="319" mass="35307">MAGVQRRVATSVSEYMGVVEGIASSTHSGLWFRGQSDASHQLTPGVLRDTTLITDGRGLPIRKGQIITASGSEVTGLNPERMLAEFRRQARPFLERPLTNEFEWMFLAQHHGLPTRLLDWSTNALVALYFAVASVPASAESGDGDDACQEFLDPSGNEYRDDGFAVYVIDPGEINALVCQISDPIDIASEPERWAHYLQPTDNPGAYFPICVVSPHISSRIRSQSGVFTLHGSNIHPLDWYDVIRPGITKVFIPYASTKNVLSGLHKVGVTKSFIYPGLDSIATDVKFVEGIRHEAWKETYFAKVERDAAREATRKKRT</sequence>
<protein>
    <submittedName>
        <fullName evidence="2">FRG domain-containing protein</fullName>
    </submittedName>
</protein>
<evidence type="ECO:0000313" key="3">
    <source>
        <dbReference type="Proteomes" id="UP000503339"/>
    </source>
</evidence>
<feature type="domain" description="FRG" evidence="1">
    <location>
        <begin position="26"/>
        <end position="147"/>
    </location>
</feature>
<dbReference type="Proteomes" id="UP000503339">
    <property type="component" value="Chromosome"/>
</dbReference>
<evidence type="ECO:0000313" key="2">
    <source>
        <dbReference type="EMBL" id="QKC74170.1"/>
    </source>
</evidence>
<dbReference type="SMART" id="SM00901">
    <property type="entry name" value="FRG"/>
    <property type="match status" value="1"/>
</dbReference>
<proteinExistence type="predicted"/>
<dbReference type="AlphaFoldDB" id="A0A6M7UD30"/>
<dbReference type="InterPro" id="IPR014966">
    <property type="entry name" value="FRG-dom"/>
</dbReference>